<keyword evidence="3" id="KW-0238">DNA-binding</keyword>
<evidence type="ECO:0000259" key="5">
    <source>
        <dbReference type="Pfam" id="PF04545"/>
    </source>
</evidence>
<dbReference type="NCBIfam" id="TIGR02937">
    <property type="entry name" value="sigma70-ECF"/>
    <property type="match status" value="1"/>
</dbReference>
<evidence type="ECO:0000256" key="2">
    <source>
        <dbReference type="ARBA" id="ARBA00023082"/>
    </source>
</evidence>
<dbReference type="AlphaFoldDB" id="A0A842HHC9"/>
<dbReference type="GO" id="GO:0006352">
    <property type="term" value="P:DNA-templated transcription initiation"/>
    <property type="evidence" value="ECO:0007669"/>
    <property type="project" value="InterPro"/>
</dbReference>
<dbReference type="SUPFAM" id="SSF88946">
    <property type="entry name" value="Sigma2 domain of RNA polymerase sigma factors"/>
    <property type="match status" value="1"/>
</dbReference>
<dbReference type="InterPro" id="IPR014284">
    <property type="entry name" value="RNA_pol_sigma-70_dom"/>
</dbReference>
<dbReference type="PANTHER" id="PTHR30385:SF7">
    <property type="entry name" value="RNA POLYMERASE SIGMA FACTOR FLIA"/>
    <property type="match status" value="1"/>
</dbReference>
<accession>A0A842HHC9</accession>
<evidence type="ECO:0000256" key="3">
    <source>
        <dbReference type="ARBA" id="ARBA00023125"/>
    </source>
</evidence>
<reference evidence="6 7" key="1">
    <citation type="submission" date="2020-07" db="EMBL/GenBank/DDBJ databases">
        <authorList>
            <person name="Feng X."/>
        </authorList>
    </citation>
    <scope>NUCLEOTIDE SEQUENCE [LARGE SCALE GENOMIC DNA]</scope>
    <source>
        <strain evidence="6 7">JCM31066</strain>
    </source>
</reference>
<dbReference type="SUPFAM" id="SSF88659">
    <property type="entry name" value="Sigma3 and sigma4 domains of RNA polymerase sigma factors"/>
    <property type="match status" value="2"/>
</dbReference>
<dbReference type="PRINTS" id="PR00046">
    <property type="entry name" value="SIGMA70FCT"/>
</dbReference>
<comment type="caution">
    <text evidence="6">The sequence shown here is derived from an EMBL/GenBank/DDBJ whole genome shotgun (WGS) entry which is preliminary data.</text>
</comment>
<evidence type="ECO:0000313" key="7">
    <source>
        <dbReference type="Proteomes" id="UP000546464"/>
    </source>
</evidence>
<dbReference type="CDD" id="cd06171">
    <property type="entry name" value="Sigma70_r4"/>
    <property type="match status" value="1"/>
</dbReference>
<dbReference type="Gene3D" id="1.10.1740.10">
    <property type="match status" value="1"/>
</dbReference>
<dbReference type="InterPro" id="IPR007630">
    <property type="entry name" value="RNA_pol_sigma70_r4"/>
</dbReference>
<sequence length="273" mass="31169">MSSKTYQNTAGSGQLAHSVTQAYQSKTCLPGDSPDARRYAVDFLPIVREEITRARVYLPDFIDSEELNGVAVCALMKAFKRFKADDTVESFGGYVRLRVRGAIVDELRRLDVMSRSVRKKKRQYDAAVLQVEQHHGRPATEEEIRAELSLDRESFNVLLDQLRPVSFLSFDQPLSDHSNGGTIGETIDDPNETSAAERLEKDDFIKLLRQRLDQMPDLERKILHMYYFKDFRLSEIGEAFGLSESRICQIHTKAIRSLRVYMNDLTKADLKAS</sequence>
<name>A0A842HHC9_9BACT</name>
<keyword evidence="4" id="KW-0804">Transcription</keyword>
<feature type="domain" description="RNA polymerase sigma-70 region 4" evidence="5">
    <location>
        <begin position="212"/>
        <end position="259"/>
    </location>
</feature>
<keyword evidence="7" id="KW-1185">Reference proteome</keyword>
<dbReference type="EMBL" id="JACHVB010000035">
    <property type="protein sequence ID" value="MBC2595026.1"/>
    <property type="molecule type" value="Genomic_DNA"/>
</dbReference>
<organism evidence="6 7">
    <name type="scientific">Ruficoccus amylovorans</name>
    <dbReference type="NCBI Taxonomy" id="1804625"/>
    <lineage>
        <taxon>Bacteria</taxon>
        <taxon>Pseudomonadati</taxon>
        <taxon>Verrucomicrobiota</taxon>
        <taxon>Opitutia</taxon>
        <taxon>Puniceicoccales</taxon>
        <taxon>Cerasicoccaceae</taxon>
        <taxon>Ruficoccus</taxon>
    </lineage>
</organism>
<evidence type="ECO:0000256" key="4">
    <source>
        <dbReference type="ARBA" id="ARBA00023163"/>
    </source>
</evidence>
<evidence type="ECO:0000313" key="6">
    <source>
        <dbReference type="EMBL" id="MBC2595026.1"/>
    </source>
</evidence>
<dbReference type="GO" id="GO:0003677">
    <property type="term" value="F:DNA binding"/>
    <property type="evidence" value="ECO:0007669"/>
    <property type="project" value="UniProtKB-KW"/>
</dbReference>
<dbReference type="InterPro" id="IPR013324">
    <property type="entry name" value="RNA_pol_sigma_r3/r4-like"/>
</dbReference>
<protein>
    <submittedName>
        <fullName evidence="6">Sigma-70 family RNA polymerase sigma factor</fullName>
    </submittedName>
</protein>
<dbReference type="Gene3D" id="1.20.140.160">
    <property type="match status" value="1"/>
</dbReference>
<dbReference type="PANTHER" id="PTHR30385">
    <property type="entry name" value="SIGMA FACTOR F FLAGELLAR"/>
    <property type="match status" value="1"/>
</dbReference>
<dbReference type="Pfam" id="PF04545">
    <property type="entry name" value="Sigma70_r4"/>
    <property type="match status" value="1"/>
</dbReference>
<dbReference type="RefSeq" id="WP_185675991.1">
    <property type="nucleotide sequence ID" value="NZ_JACHVB010000035.1"/>
</dbReference>
<proteinExistence type="predicted"/>
<keyword evidence="2" id="KW-0731">Sigma factor</keyword>
<keyword evidence="1" id="KW-0805">Transcription regulation</keyword>
<dbReference type="InterPro" id="IPR013325">
    <property type="entry name" value="RNA_pol_sigma_r2"/>
</dbReference>
<dbReference type="GO" id="GO:0016987">
    <property type="term" value="F:sigma factor activity"/>
    <property type="evidence" value="ECO:0007669"/>
    <property type="project" value="UniProtKB-KW"/>
</dbReference>
<evidence type="ECO:0000256" key="1">
    <source>
        <dbReference type="ARBA" id="ARBA00023015"/>
    </source>
</evidence>
<gene>
    <name evidence="6" type="ORF">H5P28_12230</name>
</gene>
<dbReference type="Proteomes" id="UP000546464">
    <property type="component" value="Unassembled WGS sequence"/>
</dbReference>
<dbReference type="InterPro" id="IPR000943">
    <property type="entry name" value="RNA_pol_sigma70"/>
</dbReference>